<evidence type="ECO:0000313" key="2">
    <source>
        <dbReference type="EMBL" id="KPM85369.1"/>
    </source>
</evidence>
<sequence length="66" mass="7412">MNKLKRLIGYVLFVPGICFYSFILGPLLIAVLLPGGLILLLLILGYKEGFLVLKQEVFNTLRQKCS</sequence>
<feature type="transmembrane region" description="Helical" evidence="1">
    <location>
        <begin position="7"/>
        <end position="23"/>
    </location>
</feature>
<dbReference type="PATRIC" id="fig|570156.3.peg.167"/>
<evidence type="ECO:0000313" key="5">
    <source>
        <dbReference type="Proteomes" id="UP001377972"/>
    </source>
</evidence>
<accession>A0A0P7E6W9</accession>
<dbReference type="RefSeq" id="WP_054551121.1">
    <property type="nucleotide sequence ID" value="NZ_JAQPZS010000006.1"/>
</dbReference>
<evidence type="ECO:0000256" key="1">
    <source>
        <dbReference type="SAM" id="Phobius"/>
    </source>
</evidence>
<comment type="caution">
    <text evidence="2">The sequence shown here is derived from an EMBL/GenBank/DDBJ whole genome shotgun (WGS) entry which is preliminary data.</text>
</comment>
<proteinExistence type="predicted"/>
<dbReference type="EMBL" id="JAQPZS010000006">
    <property type="protein sequence ID" value="MEJ6496032.1"/>
    <property type="molecule type" value="Genomic_DNA"/>
</dbReference>
<name>A0A0P7E6W9_9GAMM</name>
<reference evidence="3 5" key="2">
    <citation type="submission" date="2023-01" db="EMBL/GenBank/DDBJ databases">
        <title>Trichodesmium-associated heterotrophic epibiont bacteria.</title>
        <authorList>
            <person name="Cleveland C.S."/>
            <person name="Webb E.A."/>
        </authorList>
    </citation>
    <scope>NUCLEOTIDE SEQUENCE [LARGE SCALE GENOMIC DNA]</scope>
    <source>
        <strain evidence="3 5">USCH2</strain>
    </source>
</reference>
<keyword evidence="1" id="KW-0472">Membrane</keyword>
<dbReference type="EMBL" id="LJTC01000001">
    <property type="protein sequence ID" value="KPM85369.1"/>
    <property type="molecule type" value="Genomic_DNA"/>
</dbReference>
<keyword evidence="1" id="KW-1133">Transmembrane helix</keyword>
<reference evidence="2 4" key="1">
    <citation type="submission" date="2015-09" db="EMBL/GenBank/DDBJ databases">
        <title>Draft Genome Sequence of Pseudoalteromonas lipolytica UCD-48B.</title>
        <authorList>
            <person name="Krusor M."/>
            <person name="Coil D.A."/>
            <person name="Lang J.M."/>
            <person name="Eisen J.A."/>
            <person name="Alexiev A."/>
        </authorList>
    </citation>
    <scope>NUCLEOTIDE SEQUENCE [LARGE SCALE GENOMIC DNA]</scope>
    <source>
        <strain evidence="2 4">UCD-48B</strain>
    </source>
</reference>
<keyword evidence="5" id="KW-1185">Reference proteome</keyword>
<evidence type="ECO:0000313" key="4">
    <source>
        <dbReference type="Proteomes" id="UP000050378"/>
    </source>
</evidence>
<evidence type="ECO:0000313" key="3">
    <source>
        <dbReference type="EMBL" id="MEJ6496032.1"/>
    </source>
</evidence>
<feature type="transmembrane region" description="Helical" evidence="1">
    <location>
        <begin position="29"/>
        <end position="46"/>
    </location>
</feature>
<keyword evidence="1" id="KW-0812">Transmembrane</keyword>
<protein>
    <submittedName>
        <fullName evidence="2">Uncharacterized protein</fullName>
    </submittedName>
</protein>
<gene>
    <name evidence="2" type="ORF">AOG27_00845</name>
    <name evidence="3" type="ORF">PQI24_08300</name>
</gene>
<dbReference type="Proteomes" id="UP000050378">
    <property type="component" value="Unassembled WGS sequence"/>
</dbReference>
<organism evidence="2 4">
    <name type="scientific">Pseudoalteromonas lipolytica</name>
    <dbReference type="NCBI Taxonomy" id="570156"/>
    <lineage>
        <taxon>Bacteria</taxon>
        <taxon>Pseudomonadati</taxon>
        <taxon>Pseudomonadota</taxon>
        <taxon>Gammaproteobacteria</taxon>
        <taxon>Alteromonadales</taxon>
        <taxon>Pseudoalteromonadaceae</taxon>
        <taxon>Pseudoalteromonas</taxon>
    </lineage>
</organism>
<dbReference type="AlphaFoldDB" id="A0A0P7E6W9"/>
<dbReference type="Proteomes" id="UP001377972">
    <property type="component" value="Unassembled WGS sequence"/>
</dbReference>